<name>A0A1Y5PSG4_9MYCO</name>
<organism evidence="1">
    <name type="scientific">uncultured Mycobacterium sp</name>
    <dbReference type="NCBI Taxonomy" id="171292"/>
    <lineage>
        <taxon>Bacteria</taxon>
        <taxon>Bacillati</taxon>
        <taxon>Actinomycetota</taxon>
        <taxon>Actinomycetes</taxon>
        <taxon>Mycobacteriales</taxon>
        <taxon>Mycobacteriaceae</taxon>
        <taxon>Mycobacterium</taxon>
        <taxon>environmental samples</taxon>
    </lineage>
</organism>
<dbReference type="AlphaFoldDB" id="A0A1Y5PSG4"/>
<accession>A0A1Y5PSG4</accession>
<proteinExistence type="predicted"/>
<sequence length="204" mass="22302">MTDELTLLRLVAIKGRVSSELLAGSLDADLPPVQTALDGFVERELIKPTPMGYRVTPAGRAHCTELVAAERDDVDHAAVADIYETFCAHNHELKAIITDWQTLGPDQPNDHSDPDYDNRVIERLAALHADVLPLLDQITSAAPRLIHYRSRLIRAADAVAGGDHSYVSRPIIDSYHTVWFELHEDLIGLAGLTRAGEAEAGRGA</sequence>
<dbReference type="EMBL" id="FLQS01000067">
    <property type="protein sequence ID" value="SBS79111.1"/>
    <property type="molecule type" value="Genomic_DNA"/>
</dbReference>
<gene>
    <name evidence="1" type="ORF">MHPYR_70032</name>
</gene>
<protein>
    <submittedName>
        <fullName evidence="1">Uncharacterized protein</fullName>
    </submittedName>
</protein>
<reference evidence="1" key="1">
    <citation type="submission" date="2016-03" db="EMBL/GenBank/DDBJ databases">
        <authorList>
            <person name="Ploux O."/>
        </authorList>
    </citation>
    <scope>NUCLEOTIDE SEQUENCE</scope>
    <source>
        <strain evidence="1">UC10</strain>
    </source>
</reference>
<evidence type="ECO:0000313" key="1">
    <source>
        <dbReference type="EMBL" id="SBS79111.1"/>
    </source>
</evidence>